<feature type="compositionally biased region" description="Basic and acidic residues" evidence="1">
    <location>
        <begin position="109"/>
        <end position="119"/>
    </location>
</feature>
<keyword evidence="2" id="KW-0812">Transmembrane</keyword>
<proteinExistence type="predicted"/>
<gene>
    <name evidence="3" type="ORF">DK846_10055</name>
</gene>
<evidence type="ECO:0000256" key="2">
    <source>
        <dbReference type="SAM" id="Phobius"/>
    </source>
</evidence>
<comment type="caution">
    <text evidence="3">The sequence shown here is derived from an EMBL/GenBank/DDBJ whole genome shotgun (WGS) entry which is preliminary data.</text>
</comment>
<sequence length="119" mass="13146">MNPHPEKRPDAGIRAEMPASVWSNPAAPIILGIIVTIFLFFLILLLMGVMPLEAFKGDTKETKKVDAAVSIEEEQAMNRINTTGSLYPNEPPAQPDPILSKIDAPFQAEENKEEQQMDS</sequence>
<dbReference type="Proteomes" id="UP000245657">
    <property type="component" value="Unassembled WGS sequence"/>
</dbReference>
<evidence type="ECO:0000313" key="4">
    <source>
        <dbReference type="Proteomes" id="UP000245657"/>
    </source>
</evidence>
<accession>A0A2V2N166</accession>
<dbReference type="AlphaFoldDB" id="A0A2V2N166"/>
<name>A0A2V2N166_9EURY</name>
<keyword evidence="2" id="KW-1133">Transmembrane helix</keyword>
<evidence type="ECO:0000256" key="1">
    <source>
        <dbReference type="SAM" id="MobiDB-lite"/>
    </source>
</evidence>
<dbReference type="RefSeq" id="WP_109968795.1">
    <property type="nucleotide sequence ID" value="NZ_CP176093.1"/>
</dbReference>
<feature type="transmembrane region" description="Helical" evidence="2">
    <location>
        <begin position="26"/>
        <end position="50"/>
    </location>
</feature>
<keyword evidence="4" id="KW-1185">Reference proteome</keyword>
<evidence type="ECO:0000313" key="3">
    <source>
        <dbReference type="EMBL" id="PWR72305.1"/>
    </source>
</evidence>
<reference evidence="3 4" key="1">
    <citation type="submission" date="2018-05" db="EMBL/GenBank/DDBJ databases">
        <title>Draft genome of Methanospirillum lacunae Ki8-1.</title>
        <authorList>
            <person name="Dueholm M.S."/>
            <person name="Nielsen P.H."/>
            <person name="Bakmann L.F."/>
            <person name="Otzen D.E."/>
        </authorList>
    </citation>
    <scope>NUCLEOTIDE SEQUENCE [LARGE SCALE GENOMIC DNA]</scope>
    <source>
        <strain evidence="3 4">Ki8-1</strain>
    </source>
</reference>
<protein>
    <submittedName>
        <fullName evidence="3">Uncharacterized protein</fullName>
    </submittedName>
</protein>
<organism evidence="3 4">
    <name type="scientific">Methanospirillum lacunae</name>
    <dbReference type="NCBI Taxonomy" id="668570"/>
    <lineage>
        <taxon>Archaea</taxon>
        <taxon>Methanobacteriati</taxon>
        <taxon>Methanobacteriota</taxon>
        <taxon>Stenosarchaea group</taxon>
        <taxon>Methanomicrobia</taxon>
        <taxon>Methanomicrobiales</taxon>
        <taxon>Methanospirillaceae</taxon>
        <taxon>Methanospirillum</taxon>
    </lineage>
</organism>
<feature type="region of interest" description="Disordered" evidence="1">
    <location>
        <begin position="82"/>
        <end position="119"/>
    </location>
</feature>
<dbReference type="EMBL" id="QGMY01000007">
    <property type="protein sequence ID" value="PWR72305.1"/>
    <property type="molecule type" value="Genomic_DNA"/>
</dbReference>
<keyword evidence="2" id="KW-0472">Membrane</keyword>
<dbReference type="GeneID" id="97547806"/>